<sequence length="178" mass="19835">MELIDALLDLAKSTDQPIIAIDGPAGAGKTTLATHLSAALSLKYKCTIIHMDQIYNGWNAPFDEHFTQALIQIVKAHKKAEAIPLTQYNWHHAAYDEHQLLPPTQLLILEGVASTHSLIREDLTASLWIEIEPQIGLDRVLARDGKEISDEMNSWLVLQAQHFATNDSQMKADFVLTT</sequence>
<dbReference type="EMBL" id="CAESAK010000042">
    <property type="protein sequence ID" value="CAB4334502.1"/>
    <property type="molecule type" value="Genomic_DNA"/>
</dbReference>
<proteinExistence type="predicted"/>
<reference evidence="1" key="1">
    <citation type="submission" date="2020-05" db="EMBL/GenBank/DDBJ databases">
        <authorList>
            <person name="Chiriac C."/>
            <person name="Salcher M."/>
            <person name="Ghai R."/>
            <person name="Kavagutti S V."/>
        </authorList>
    </citation>
    <scope>NUCLEOTIDE SEQUENCE</scope>
</reference>
<protein>
    <submittedName>
        <fullName evidence="1">Unannotated protein</fullName>
    </submittedName>
</protein>
<dbReference type="SUPFAM" id="SSF52540">
    <property type="entry name" value="P-loop containing nucleoside triphosphate hydrolases"/>
    <property type="match status" value="1"/>
</dbReference>
<gene>
    <name evidence="1" type="ORF">UFOPK3775_00444</name>
</gene>
<organism evidence="1">
    <name type="scientific">freshwater metagenome</name>
    <dbReference type="NCBI Taxonomy" id="449393"/>
    <lineage>
        <taxon>unclassified sequences</taxon>
        <taxon>metagenomes</taxon>
        <taxon>ecological metagenomes</taxon>
    </lineage>
</organism>
<dbReference type="InterPro" id="IPR027417">
    <property type="entry name" value="P-loop_NTPase"/>
</dbReference>
<evidence type="ECO:0000313" key="1">
    <source>
        <dbReference type="EMBL" id="CAB4334502.1"/>
    </source>
</evidence>
<dbReference type="Gene3D" id="3.40.50.300">
    <property type="entry name" value="P-loop containing nucleotide triphosphate hydrolases"/>
    <property type="match status" value="1"/>
</dbReference>
<dbReference type="AlphaFoldDB" id="A0A6J5Z026"/>
<accession>A0A6J5Z026</accession>
<name>A0A6J5Z026_9ZZZZ</name>